<dbReference type="InterPro" id="IPR047415">
    <property type="entry name" value="Pcf11_CID"/>
</dbReference>
<dbReference type="Gene3D" id="1.25.40.90">
    <property type="match status" value="1"/>
</dbReference>
<feature type="compositionally biased region" description="Pro residues" evidence="1">
    <location>
        <begin position="310"/>
        <end position="322"/>
    </location>
</feature>
<organism evidence="3 4">
    <name type="scientific">Leucocoprinus leucothites</name>
    <dbReference type="NCBI Taxonomy" id="201217"/>
    <lineage>
        <taxon>Eukaryota</taxon>
        <taxon>Fungi</taxon>
        <taxon>Dikarya</taxon>
        <taxon>Basidiomycota</taxon>
        <taxon>Agaricomycotina</taxon>
        <taxon>Agaricomycetes</taxon>
        <taxon>Agaricomycetidae</taxon>
        <taxon>Agaricales</taxon>
        <taxon>Agaricineae</taxon>
        <taxon>Agaricaceae</taxon>
        <taxon>Leucocoprinus</taxon>
    </lineage>
</organism>
<dbReference type="EMBL" id="JAACJO010000001">
    <property type="protein sequence ID" value="KAF5363923.1"/>
    <property type="molecule type" value="Genomic_DNA"/>
</dbReference>
<dbReference type="CDD" id="cd16982">
    <property type="entry name" value="CID_Pcf11"/>
    <property type="match status" value="1"/>
</dbReference>
<protein>
    <recommendedName>
        <fullName evidence="2">CID domain-containing protein</fullName>
    </recommendedName>
</protein>
<name>A0A8H5LNS2_9AGAR</name>
<dbReference type="PANTHER" id="PTHR15921">
    <property type="entry name" value="PRE-MRNA CLEAVAGE COMPLEX II"/>
    <property type="match status" value="1"/>
</dbReference>
<feature type="compositionally biased region" description="Pro residues" evidence="1">
    <location>
        <begin position="286"/>
        <end position="297"/>
    </location>
</feature>
<dbReference type="GO" id="GO:0005849">
    <property type="term" value="C:mRNA cleavage factor complex"/>
    <property type="evidence" value="ECO:0007669"/>
    <property type="project" value="TreeGrafter"/>
</dbReference>
<dbReference type="InterPro" id="IPR045154">
    <property type="entry name" value="PCF11-like"/>
</dbReference>
<dbReference type="PANTHER" id="PTHR15921:SF3">
    <property type="entry name" value="PRE-MRNA CLEAVAGE COMPLEX 2 PROTEIN PCF11"/>
    <property type="match status" value="1"/>
</dbReference>
<evidence type="ECO:0000313" key="3">
    <source>
        <dbReference type="EMBL" id="KAF5363923.1"/>
    </source>
</evidence>
<feature type="compositionally biased region" description="Low complexity" evidence="1">
    <location>
        <begin position="25"/>
        <end position="34"/>
    </location>
</feature>
<dbReference type="SMART" id="SM00582">
    <property type="entry name" value="RPR"/>
    <property type="match status" value="1"/>
</dbReference>
<reference evidence="3 4" key="1">
    <citation type="journal article" date="2020" name="ISME J.">
        <title>Uncovering the hidden diversity of litter-decomposition mechanisms in mushroom-forming fungi.</title>
        <authorList>
            <person name="Floudas D."/>
            <person name="Bentzer J."/>
            <person name="Ahren D."/>
            <person name="Johansson T."/>
            <person name="Persson P."/>
            <person name="Tunlid A."/>
        </authorList>
    </citation>
    <scope>NUCLEOTIDE SEQUENCE [LARGE SCALE GENOMIC DNA]</scope>
    <source>
        <strain evidence="3 4">CBS 146.42</strain>
    </source>
</reference>
<dbReference type="InterPro" id="IPR054127">
    <property type="entry name" value="Pcf11_C"/>
</dbReference>
<evidence type="ECO:0000256" key="1">
    <source>
        <dbReference type="SAM" id="MobiDB-lite"/>
    </source>
</evidence>
<dbReference type="SUPFAM" id="SSF48464">
    <property type="entry name" value="ENTH/VHS domain"/>
    <property type="match status" value="1"/>
</dbReference>
<evidence type="ECO:0000313" key="4">
    <source>
        <dbReference type="Proteomes" id="UP000559027"/>
    </source>
</evidence>
<sequence length="680" mass="75827">MSLYSQNYYGQPSYGGPTYAAPAPQPGYQYQYPQQSPPPQSHSPPHVFIDPASFRRDYSSRLDQLQFNSRPIIQSLSFYAQEYSRYADIVAQCLDSHIRKYAKPEGITWDSCGFCVPPWMKLPAFYLLDAISKNVYDPYARVFAPFVIPLFLETYRLVDDNTRSKMDEMLLTWRTGAPNGKELFGLAPQMAIERGIWGDQAASTPLLYLSARSDLPQGPNQITKAQVMSELNFALQAKERAIQVNPNDMTSKHHLQVLFQLRGLVEAGVSQDELGQILSQLRGLVRPPPAQAPPAPQAPQTQWPATQFAPPAPTTYPPPPASYPNSYSTPVSVKSEPIAPSVPASAETTIPTNQAHLHISSILSSLMKSGLVSGSAVEVLKESKEEPMEQEPEEEPKPITPSAEDLNAIKNAQADYRKRILAERMETSLVENSIDDPTSVSDFLYDYLSLQCQQCGIRYPDTTLGKKRLEDHLDLHFRQNRKLSQNLGRGHDRSWFISVEDWVHEPLGDTPSKVRMPRVKSARVKAAALVEKMERAIDLESRYVTIPPGDEAKLVACPICKETLQIEFLEDEEEWIWRNAVKKDDRVYHATCHAEATASTSNLVTRLKSELGTGSRASTPEANSSRSTPPLVRARRSPSRSPSSSPSKLVGVKRKVEHEDPSSIAADHTPPLKKLALSQL</sequence>
<dbReference type="Proteomes" id="UP000559027">
    <property type="component" value="Unassembled WGS sequence"/>
</dbReference>
<feature type="region of interest" description="Disordered" evidence="1">
    <location>
        <begin position="25"/>
        <end position="46"/>
    </location>
</feature>
<dbReference type="GO" id="GO:0000993">
    <property type="term" value="F:RNA polymerase II complex binding"/>
    <property type="evidence" value="ECO:0007669"/>
    <property type="project" value="InterPro"/>
</dbReference>
<dbReference type="InterPro" id="IPR006569">
    <property type="entry name" value="CID_dom"/>
</dbReference>
<feature type="region of interest" description="Disordered" evidence="1">
    <location>
        <begin position="285"/>
        <end position="338"/>
    </location>
</feature>
<proteinExistence type="predicted"/>
<feature type="region of interest" description="Disordered" evidence="1">
    <location>
        <begin position="610"/>
        <end position="680"/>
    </location>
</feature>
<feature type="compositionally biased region" description="Polar residues" evidence="1">
    <location>
        <begin position="615"/>
        <end position="628"/>
    </location>
</feature>
<dbReference type="InterPro" id="IPR008942">
    <property type="entry name" value="ENTH_VHS"/>
</dbReference>
<dbReference type="PROSITE" id="PS51391">
    <property type="entry name" value="CID"/>
    <property type="match status" value="1"/>
</dbReference>
<comment type="caution">
    <text evidence="3">The sequence shown here is derived from an EMBL/GenBank/DDBJ whole genome shotgun (WGS) entry which is preliminary data.</text>
</comment>
<feature type="region of interest" description="Disordered" evidence="1">
    <location>
        <begin position="380"/>
        <end position="402"/>
    </location>
</feature>
<dbReference type="Pfam" id="PF04818">
    <property type="entry name" value="CID"/>
    <property type="match status" value="1"/>
</dbReference>
<dbReference type="OrthoDB" id="2129491at2759"/>
<dbReference type="GO" id="GO:0005737">
    <property type="term" value="C:cytoplasm"/>
    <property type="evidence" value="ECO:0007669"/>
    <property type="project" value="TreeGrafter"/>
</dbReference>
<evidence type="ECO:0000259" key="2">
    <source>
        <dbReference type="PROSITE" id="PS51391"/>
    </source>
</evidence>
<dbReference type="Pfam" id="PF21936">
    <property type="entry name" value="Pcf11_C"/>
    <property type="match status" value="1"/>
</dbReference>
<keyword evidence="4" id="KW-1185">Reference proteome</keyword>
<dbReference type="GO" id="GO:0003729">
    <property type="term" value="F:mRNA binding"/>
    <property type="evidence" value="ECO:0007669"/>
    <property type="project" value="InterPro"/>
</dbReference>
<accession>A0A8H5LNS2</accession>
<gene>
    <name evidence="3" type="ORF">D9756_000473</name>
</gene>
<feature type="domain" description="CID" evidence="2">
    <location>
        <begin position="50"/>
        <end position="200"/>
    </location>
</feature>
<dbReference type="AlphaFoldDB" id="A0A8H5LNS2"/>
<feature type="compositionally biased region" description="Low complexity" evidence="1">
    <location>
        <begin position="298"/>
        <end position="309"/>
    </location>
</feature>
<dbReference type="GO" id="GO:0006369">
    <property type="term" value="P:termination of RNA polymerase II transcription"/>
    <property type="evidence" value="ECO:0007669"/>
    <property type="project" value="InterPro"/>
</dbReference>
<dbReference type="GO" id="GO:0031124">
    <property type="term" value="P:mRNA 3'-end processing"/>
    <property type="evidence" value="ECO:0007669"/>
    <property type="project" value="InterPro"/>
</dbReference>